<feature type="transmembrane region" description="Helical" evidence="7">
    <location>
        <begin position="34"/>
        <end position="53"/>
    </location>
</feature>
<accession>A0A4U0UE29</accession>
<dbReference type="OrthoDB" id="2802411at2759"/>
<dbReference type="GO" id="GO:0016020">
    <property type="term" value="C:membrane"/>
    <property type="evidence" value="ECO:0007669"/>
    <property type="project" value="UniProtKB-SubCell"/>
</dbReference>
<dbReference type="EMBL" id="NAJL01000002">
    <property type="protein sequence ID" value="TKA33778.1"/>
    <property type="molecule type" value="Genomic_DNA"/>
</dbReference>
<comment type="subcellular location">
    <subcellularLocation>
        <location evidence="1">Membrane</location>
    </subcellularLocation>
</comment>
<reference evidence="8 9" key="1">
    <citation type="submission" date="2017-03" db="EMBL/GenBank/DDBJ databases">
        <title>Genomes of endolithic fungi from Antarctica.</title>
        <authorList>
            <person name="Coleine C."/>
            <person name="Masonjones S."/>
            <person name="Stajich J.E."/>
        </authorList>
    </citation>
    <scope>NUCLEOTIDE SEQUENCE [LARGE SCALE GENOMIC DNA]</scope>
    <source>
        <strain evidence="8 9">CCFEE 6315</strain>
    </source>
</reference>
<feature type="transmembrane region" description="Helical" evidence="7">
    <location>
        <begin position="6"/>
        <end position="22"/>
    </location>
</feature>
<keyword evidence="9" id="KW-1185">Reference proteome</keyword>
<dbReference type="PANTHER" id="PTHR21659:SF57">
    <property type="entry name" value="PLASMA MEMBRANE PROTEOLIPID 31"/>
    <property type="match status" value="1"/>
</dbReference>
<keyword evidence="3 7" id="KW-0812">Transmembrane</keyword>
<comment type="similarity">
    <text evidence="2">Belongs to the UPF0057 (PMP3) family.</text>
</comment>
<dbReference type="InterPro" id="IPR000612">
    <property type="entry name" value="PMP3"/>
</dbReference>
<organism evidence="8 9">
    <name type="scientific">Salinomyces thailandicus</name>
    <dbReference type="NCBI Taxonomy" id="706561"/>
    <lineage>
        <taxon>Eukaryota</taxon>
        <taxon>Fungi</taxon>
        <taxon>Dikarya</taxon>
        <taxon>Ascomycota</taxon>
        <taxon>Pezizomycotina</taxon>
        <taxon>Dothideomycetes</taxon>
        <taxon>Dothideomycetidae</taxon>
        <taxon>Mycosphaerellales</taxon>
        <taxon>Teratosphaeriaceae</taxon>
        <taxon>Salinomyces</taxon>
    </lineage>
</organism>
<keyword evidence="5 7" id="KW-0472">Membrane</keyword>
<evidence type="ECO:0000313" key="9">
    <source>
        <dbReference type="Proteomes" id="UP000308549"/>
    </source>
</evidence>
<evidence type="ECO:0000256" key="7">
    <source>
        <dbReference type="SAM" id="Phobius"/>
    </source>
</evidence>
<comment type="caution">
    <text evidence="8">The sequence shown here is derived from an EMBL/GenBank/DDBJ whole genome shotgun (WGS) entry which is preliminary data.</text>
</comment>
<proteinExistence type="inferred from homology"/>
<keyword evidence="4 7" id="KW-1133">Transmembrane helix</keyword>
<sequence>MCGTDIFLGILAVFFPPLAVWVKRGLCSADSLVNIALCCLGVLPGLLHAWYIIYTYPEPTYEELAQQDAERGEGGNVTYYYVQQGQPQYAAHNAQSRPQGYGTVNSKSTPNAQFPASRGQGFVPGAQAGGSGGEAAAPPSYQQATGDHKVQRT</sequence>
<evidence type="ECO:0000313" key="8">
    <source>
        <dbReference type="EMBL" id="TKA33778.1"/>
    </source>
</evidence>
<dbReference type="AlphaFoldDB" id="A0A4U0UE29"/>
<gene>
    <name evidence="8" type="ORF">B0A50_00614</name>
</gene>
<dbReference type="PANTHER" id="PTHR21659">
    <property type="entry name" value="HYDROPHOBIC PROTEIN RCI2 LOW TEMPERATURE AND SALT RESPONSIVE PROTEIN LTI6 -RELATED"/>
    <property type="match status" value="1"/>
</dbReference>
<dbReference type="Proteomes" id="UP000308549">
    <property type="component" value="Unassembled WGS sequence"/>
</dbReference>
<feature type="compositionally biased region" description="Polar residues" evidence="6">
    <location>
        <begin position="90"/>
        <end position="114"/>
    </location>
</feature>
<evidence type="ECO:0000256" key="5">
    <source>
        <dbReference type="ARBA" id="ARBA00023136"/>
    </source>
</evidence>
<feature type="region of interest" description="Disordered" evidence="6">
    <location>
        <begin position="90"/>
        <end position="153"/>
    </location>
</feature>
<evidence type="ECO:0008006" key="10">
    <source>
        <dbReference type="Google" id="ProtNLM"/>
    </source>
</evidence>
<name>A0A4U0UE29_9PEZI</name>
<evidence type="ECO:0000256" key="1">
    <source>
        <dbReference type="ARBA" id="ARBA00004370"/>
    </source>
</evidence>
<protein>
    <recommendedName>
        <fullName evidence="10">Stress response RCI peptide</fullName>
    </recommendedName>
</protein>
<evidence type="ECO:0000256" key="2">
    <source>
        <dbReference type="ARBA" id="ARBA00009530"/>
    </source>
</evidence>
<dbReference type="PROSITE" id="PS01309">
    <property type="entry name" value="UPF0057"/>
    <property type="match status" value="1"/>
</dbReference>
<evidence type="ECO:0000256" key="4">
    <source>
        <dbReference type="ARBA" id="ARBA00022989"/>
    </source>
</evidence>
<evidence type="ECO:0000256" key="6">
    <source>
        <dbReference type="SAM" id="MobiDB-lite"/>
    </source>
</evidence>
<dbReference type="Pfam" id="PF01679">
    <property type="entry name" value="Pmp3"/>
    <property type="match status" value="1"/>
</dbReference>
<evidence type="ECO:0000256" key="3">
    <source>
        <dbReference type="ARBA" id="ARBA00022692"/>
    </source>
</evidence>